<accession>A0AA86VUD1</accession>
<keyword evidence="4" id="KW-1185">Reference proteome</keyword>
<sequence>MLDDTLSPLNFTNMQILIIVSIVCCVDFGTIYSYIVGNTLDLAEALFLIHHKIRSYRIFLITRAILIQMPIYYCHSLTHRPNTETTKSFENNIFHIENLTIIASLNFNIFQQVPFQLKLISQIQVVNKTSKQKKIGQVHSACLGSPKSKVEFIYNVSITNLLLIFIYLQTINNDLVHDQNQLNLIIETSGIQTNVSNKQYLCLDQSRFVDYETPQLQFYQKLRIFAKLILQTIVNITQLAYEVKEDVGFSLSTVKQTSLTQ</sequence>
<name>A0AA86VUD1_9EUKA</name>
<gene>
    <name evidence="3" type="ORF">HINF_LOCUS18002</name>
    <name evidence="2" type="ORF">HINF_LOCUS66243</name>
</gene>
<organism evidence="2">
    <name type="scientific">Hexamita inflata</name>
    <dbReference type="NCBI Taxonomy" id="28002"/>
    <lineage>
        <taxon>Eukaryota</taxon>
        <taxon>Metamonada</taxon>
        <taxon>Diplomonadida</taxon>
        <taxon>Hexamitidae</taxon>
        <taxon>Hexamitinae</taxon>
        <taxon>Hexamita</taxon>
    </lineage>
</organism>
<dbReference type="EMBL" id="CAXDID020000045">
    <property type="protein sequence ID" value="CAL6002598.1"/>
    <property type="molecule type" value="Genomic_DNA"/>
</dbReference>
<dbReference type="EMBL" id="CATOUU010001185">
    <property type="protein sequence ID" value="CAI9978598.1"/>
    <property type="molecule type" value="Genomic_DNA"/>
</dbReference>
<evidence type="ECO:0000256" key="1">
    <source>
        <dbReference type="SAM" id="Phobius"/>
    </source>
</evidence>
<reference evidence="3 4" key="2">
    <citation type="submission" date="2024-07" db="EMBL/GenBank/DDBJ databases">
        <authorList>
            <person name="Akdeniz Z."/>
        </authorList>
    </citation>
    <scope>NUCLEOTIDE SEQUENCE [LARGE SCALE GENOMIC DNA]</scope>
</reference>
<evidence type="ECO:0000313" key="3">
    <source>
        <dbReference type="EMBL" id="CAL6002598.1"/>
    </source>
</evidence>
<dbReference type="AlphaFoldDB" id="A0AA86VUD1"/>
<evidence type="ECO:0000313" key="2">
    <source>
        <dbReference type="EMBL" id="CAI9978598.1"/>
    </source>
</evidence>
<dbReference type="Proteomes" id="UP001642409">
    <property type="component" value="Unassembled WGS sequence"/>
</dbReference>
<comment type="caution">
    <text evidence="2">The sequence shown here is derived from an EMBL/GenBank/DDBJ whole genome shotgun (WGS) entry which is preliminary data.</text>
</comment>
<feature type="transmembrane region" description="Helical" evidence="1">
    <location>
        <begin position="16"/>
        <end position="35"/>
    </location>
</feature>
<keyword evidence="1" id="KW-1133">Transmembrane helix</keyword>
<evidence type="ECO:0000313" key="4">
    <source>
        <dbReference type="Proteomes" id="UP001642409"/>
    </source>
</evidence>
<proteinExistence type="predicted"/>
<reference evidence="2" key="1">
    <citation type="submission" date="2023-06" db="EMBL/GenBank/DDBJ databases">
        <authorList>
            <person name="Kurt Z."/>
        </authorList>
    </citation>
    <scope>NUCLEOTIDE SEQUENCE</scope>
</reference>
<protein>
    <submittedName>
        <fullName evidence="3">Hypothetical_protein</fullName>
    </submittedName>
</protein>
<keyword evidence="1" id="KW-0472">Membrane</keyword>
<keyword evidence="1" id="KW-0812">Transmembrane</keyword>